<proteinExistence type="predicted"/>
<name>A6NRI8_9FIRM</name>
<reference evidence="1 2" key="2">
    <citation type="submission" date="2007-06" db="EMBL/GenBank/DDBJ databases">
        <title>Draft genome sequence of Pseudoflavonifractor capillosus ATCC 29799.</title>
        <authorList>
            <person name="Sudarsanam P."/>
            <person name="Ley R."/>
            <person name="Guruge J."/>
            <person name="Turnbaugh P.J."/>
            <person name="Mahowald M."/>
            <person name="Liep D."/>
            <person name="Gordon J."/>
        </authorList>
    </citation>
    <scope>NUCLEOTIDE SEQUENCE [LARGE SCALE GENOMIC DNA]</scope>
    <source>
        <strain evidence="1 2">ATCC 29799</strain>
    </source>
</reference>
<organism evidence="1 2">
    <name type="scientific">Pseudoflavonifractor capillosus ATCC 29799</name>
    <dbReference type="NCBI Taxonomy" id="411467"/>
    <lineage>
        <taxon>Bacteria</taxon>
        <taxon>Bacillati</taxon>
        <taxon>Bacillota</taxon>
        <taxon>Clostridia</taxon>
        <taxon>Eubacteriales</taxon>
        <taxon>Oscillospiraceae</taxon>
        <taxon>Pseudoflavonifractor</taxon>
    </lineage>
</organism>
<evidence type="ECO:0000313" key="2">
    <source>
        <dbReference type="Proteomes" id="UP000003639"/>
    </source>
</evidence>
<reference evidence="1 2" key="1">
    <citation type="submission" date="2007-04" db="EMBL/GenBank/DDBJ databases">
        <authorList>
            <person name="Fulton L."/>
            <person name="Clifton S."/>
            <person name="Fulton B."/>
            <person name="Xu J."/>
            <person name="Minx P."/>
            <person name="Pepin K.H."/>
            <person name="Johnson M."/>
            <person name="Thiruvilangam P."/>
            <person name="Bhonagiri V."/>
            <person name="Nash W.E."/>
            <person name="Mardis E.R."/>
            <person name="Wilson R.K."/>
        </authorList>
    </citation>
    <scope>NUCLEOTIDE SEQUENCE [LARGE SCALE GENOMIC DNA]</scope>
    <source>
        <strain evidence="1 2">ATCC 29799</strain>
    </source>
</reference>
<dbReference type="eggNOG" id="COG0535">
    <property type="taxonomic scope" value="Bacteria"/>
</dbReference>
<dbReference type="EMBL" id="AAXG02000006">
    <property type="protein sequence ID" value="EDN01248.1"/>
    <property type="molecule type" value="Genomic_DNA"/>
</dbReference>
<gene>
    <name evidence="1" type="ORF">BACCAP_00816</name>
</gene>
<keyword evidence="2" id="KW-1185">Reference proteome</keyword>
<protein>
    <submittedName>
        <fullName evidence="1">Uncharacterized protein</fullName>
    </submittedName>
</protein>
<evidence type="ECO:0000313" key="1">
    <source>
        <dbReference type="EMBL" id="EDN01248.1"/>
    </source>
</evidence>
<dbReference type="Proteomes" id="UP000003639">
    <property type="component" value="Unassembled WGS sequence"/>
</dbReference>
<comment type="caution">
    <text evidence="1">The sequence shown here is derived from an EMBL/GenBank/DDBJ whole genome shotgun (WGS) entry which is preliminary data.</text>
</comment>
<sequence>MKPRFVKGELSMEHSMSRILIETTVRQTLKGLRENPKRNIRNLVDMALQFSNGRFQSRFFQTAHTMLENQDSAYYALIQDAAGHIETEHLVKFGMNLGYNSCTWGARQIRLNEARLGFNIPWTVLFQMCPPQYTDHLSQYDSAITAGEELGIYSWMLLTDTDPSPLLPLIQKHADSAFFLFCQPEAVTPAFLEEISEIKHLMSVICWKDGADCACAMLREKALPYSVYYPYSQKDVEPIVNGRLFCSTQQLHPIFTALVPRPGCPLHIRKVIHQAAVSIRTGQYYQTVPWELYYDTRSLDEVISDDACCVCFDSLGNLYIPDEPAELLYGNLFTDEFTSLIQRACPKSSPISKA</sequence>
<dbReference type="AlphaFoldDB" id="A6NRI8"/>
<accession>A6NRI8</accession>
<dbReference type="STRING" id="411467.BACCAP_00816"/>